<dbReference type="EMBL" id="BAAADS010000013">
    <property type="protein sequence ID" value="GAA0603100.1"/>
    <property type="molecule type" value="Genomic_DNA"/>
</dbReference>
<keyword evidence="1" id="KW-0472">Membrane</keyword>
<accession>A0ABP3R5M8</accession>
<keyword evidence="1" id="KW-1133">Transmembrane helix</keyword>
<feature type="transmembrane region" description="Helical" evidence="1">
    <location>
        <begin position="7"/>
        <end position="24"/>
    </location>
</feature>
<dbReference type="Proteomes" id="UP001500866">
    <property type="component" value="Unassembled WGS sequence"/>
</dbReference>
<reference evidence="3" key="1">
    <citation type="journal article" date="2019" name="Int. J. Syst. Evol. Microbiol.">
        <title>The Global Catalogue of Microorganisms (GCM) 10K type strain sequencing project: providing services to taxonomists for standard genome sequencing and annotation.</title>
        <authorList>
            <consortium name="The Broad Institute Genomics Platform"/>
            <consortium name="The Broad Institute Genome Sequencing Center for Infectious Disease"/>
            <person name="Wu L."/>
            <person name="Ma J."/>
        </authorList>
    </citation>
    <scope>NUCLEOTIDE SEQUENCE [LARGE SCALE GENOMIC DNA]</scope>
    <source>
        <strain evidence="3">JCM 15395</strain>
    </source>
</reference>
<dbReference type="RefSeq" id="WP_174615283.1">
    <property type="nucleotide sequence ID" value="NZ_BAAADS010000013.1"/>
</dbReference>
<evidence type="ECO:0000313" key="3">
    <source>
        <dbReference type="Proteomes" id="UP001500866"/>
    </source>
</evidence>
<keyword evidence="3" id="KW-1185">Reference proteome</keyword>
<keyword evidence="1" id="KW-0812">Transmembrane</keyword>
<protein>
    <submittedName>
        <fullName evidence="2">Uncharacterized protein</fullName>
    </submittedName>
</protein>
<gene>
    <name evidence="2" type="ORF">GCM10009001_20120</name>
</gene>
<evidence type="ECO:0000313" key="2">
    <source>
        <dbReference type="EMBL" id="GAA0603100.1"/>
    </source>
</evidence>
<name>A0ABP3R5M8_9BACI</name>
<proteinExistence type="predicted"/>
<organism evidence="2 3">
    <name type="scientific">Virgibacillus siamensis</name>
    <dbReference type="NCBI Taxonomy" id="480071"/>
    <lineage>
        <taxon>Bacteria</taxon>
        <taxon>Bacillati</taxon>
        <taxon>Bacillota</taxon>
        <taxon>Bacilli</taxon>
        <taxon>Bacillales</taxon>
        <taxon>Bacillaceae</taxon>
        <taxon>Virgibacillus</taxon>
    </lineage>
</organism>
<feature type="transmembrane region" description="Helical" evidence="1">
    <location>
        <begin position="30"/>
        <end position="46"/>
    </location>
</feature>
<evidence type="ECO:0000256" key="1">
    <source>
        <dbReference type="SAM" id="Phobius"/>
    </source>
</evidence>
<comment type="caution">
    <text evidence="2">The sequence shown here is derived from an EMBL/GenBank/DDBJ whole genome shotgun (WGS) entry which is preliminary data.</text>
</comment>
<sequence length="86" mass="9862">MNLKKIQLIIGLPSGILLLTSLFLDYRIGLFISLGGGLVALIIRQIRLQKYVYMLGHPDRHLSRGDSDDLLEKAETYEIDYREDNK</sequence>